<evidence type="ECO:0000313" key="2">
    <source>
        <dbReference type="Proteomes" id="UP000324222"/>
    </source>
</evidence>
<evidence type="ECO:0000313" key="1">
    <source>
        <dbReference type="EMBL" id="MPC36015.1"/>
    </source>
</evidence>
<dbReference type="Proteomes" id="UP000324222">
    <property type="component" value="Unassembled WGS sequence"/>
</dbReference>
<sequence length="77" mass="9135">MYKIYKNFDLLNGTIKVSLHYWVELNGQTPLPYLVPIHKLEAKWQAQRQHQKWGNNGMYPQKLVLHPVYTLQSNLAK</sequence>
<comment type="caution">
    <text evidence="1">The sequence shown here is derived from an EMBL/GenBank/DDBJ whole genome shotgun (WGS) entry which is preliminary data.</text>
</comment>
<organism evidence="1 2">
    <name type="scientific">Portunus trituberculatus</name>
    <name type="common">Swimming crab</name>
    <name type="synonym">Neptunus trituberculatus</name>
    <dbReference type="NCBI Taxonomy" id="210409"/>
    <lineage>
        <taxon>Eukaryota</taxon>
        <taxon>Metazoa</taxon>
        <taxon>Ecdysozoa</taxon>
        <taxon>Arthropoda</taxon>
        <taxon>Crustacea</taxon>
        <taxon>Multicrustacea</taxon>
        <taxon>Malacostraca</taxon>
        <taxon>Eumalacostraca</taxon>
        <taxon>Eucarida</taxon>
        <taxon>Decapoda</taxon>
        <taxon>Pleocyemata</taxon>
        <taxon>Brachyura</taxon>
        <taxon>Eubrachyura</taxon>
        <taxon>Portunoidea</taxon>
        <taxon>Portunidae</taxon>
        <taxon>Portuninae</taxon>
        <taxon>Portunus</taxon>
    </lineage>
</organism>
<dbReference type="EMBL" id="VSRR010003406">
    <property type="protein sequence ID" value="MPC36015.1"/>
    <property type="molecule type" value="Genomic_DNA"/>
</dbReference>
<keyword evidence="2" id="KW-1185">Reference proteome</keyword>
<proteinExistence type="predicted"/>
<protein>
    <submittedName>
        <fullName evidence="1">Uncharacterized protein</fullName>
    </submittedName>
</protein>
<gene>
    <name evidence="1" type="ORF">E2C01_029458</name>
</gene>
<dbReference type="AlphaFoldDB" id="A0A5B7ERH8"/>
<reference evidence="1 2" key="1">
    <citation type="submission" date="2019-05" db="EMBL/GenBank/DDBJ databases">
        <title>Another draft genome of Portunus trituberculatus and its Hox gene families provides insights of decapod evolution.</title>
        <authorList>
            <person name="Jeong J.-H."/>
            <person name="Song I."/>
            <person name="Kim S."/>
            <person name="Choi T."/>
            <person name="Kim D."/>
            <person name="Ryu S."/>
            <person name="Kim W."/>
        </authorList>
    </citation>
    <scope>NUCLEOTIDE SEQUENCE [LARGE SCALE GENOMIC DNA]</scope>
    <source>
        <tissue evidence="1">Muscle</tissue>
    </source>
</reference>
<accession>A0A5B7ERH8</accession>
<name>A0A5B7ERH8_PORTR</name>